<keyword evidence="4 6" id="KW-1133">Transmembrane helix</keyword>
<evidence type="ECO:0000256" key="4">
    <source>
        <dbReference type="ARBA" id="ARBA00022989"/>
    </source>
</evidence>
<organism evidence="7 8">
    <name type="scientific">Bacteroides coprosuis DSM 18011</name>
    <dbReference type="NCBI Taxonomy" id="679937"/>
    <lineage>
        <taxon>Bacteria</taxon>
        <taxon>Pseudomonadati</taxon>
        <taxon>Bacteroidota</taxon>
        <taxon>Bacteroidia</taxon>
        <taxon>Bacteroidales</taxon>
        <taxon>Bacteroidaceae</taxon>
        <taxon>Bacteroides</taxon>
    </lineage>
</organism>
<sequence>METKKGLKYTMQVLIAFGLGVGIIYWIYQDLDFDKVWNVLENETNWYWMILSLFFGVLSHVLRGWRWMLALEPLGVKPKRSNAVNAIFTSYAVNLVVPRLGEFTRCGVLTKYDQVSFSKSLGSVVAERFVDSACAFFVLFLAILLQGNYFFAFFKNTGIQIPAEGLLSNSSFYIFIFCFIAVIILLYWLTKKLTLLDRAKGILQNIWEGVIALRKIKKANLYWLFTALIWVCYFLHFYLTFYCFSFTSDLGPLAGLALFIVGSFAVVVPTPNGAGPWHFAVITMMMLYGVDKIDAGIFALIVHTIQSFLVVLLGTYGFVALPLSNKNY</sequence>
<evidence type="ECO:0000256" key="6">
    <source>
        <dbReference type="SAM" id="Phobius"/>
    </source>
</evidence>
<evidence type="ECO:0000256" key="1">
    <source>
        <dbReference type="ARBA" id="ARBA00004651"/>
    </source>
</evidence>
<feature type="transmembrane region" description="Helical" evidence="6">
    <location>
        <begin position="171"/>
        <end position="190"/>
    </location>
</feature>
<feature type="transmembrane region" description="Helical" evidence="6">
    <location>
        <begin position="295"/>
        <end position="319"/>
    </location>
</feature>
<protein>
    <submittedName>
        <fullName evidence="7">Putative dolichol-P-glucose synthetase</fullName>
    </submittedName>
</protein>
<accession>F3ZSQ3</accession>
<keyword evidence="5 6" id="KW-0472">Membrane</keyword>
<evidence type="ECO:0000256" key="2">
    <source>
        <dbReference type="ARBA" id="ARBA00022475"/>
    </source>
</evidence>
<gene>
    <name evidence="7" type="ORF">Bcop_0710</name>
</gene>
<keyword evidence="3 6" id="KW-0812">Transmembrane</keyword>
<evidence type="ECO:0000313" key="7">
    <source>
        <dbReference type="EMBL" id="EGJ70927.1"/>
    </source>
</evidence>
<comment type="subcellular location">
    <subcellularLocation>
        <location evidence="1">Cell membrane</location>
        <topology evidence="1">Multi-pass membrane protein</topology>
    </subcellularLocation>
</comment>
<dbReference type="NCBIfam" id="TIGR00374">
    <property type="entry name" value="flippase-like domain"/>
    <property type="match status" value="1"/>
</dbReference>
<dbReference type="Pfam" id="PF03706">
    <property type="entry name" value="LPG_synthase_TM"/>
    <property type="match status" value="1"/>
</dbReference>
<feature type="transmembrane region" description="Helical" evidence="6">
    <location>
        <begin position="253"/>
        <end position="274"/>
    </location>
</feature>
<dbReference type="AlphaFoldDB" id="F3ZSQ3"/>
<dbReference type="eggNOG" id="COG0392">
    <property type="taxonomic scope" value="Bacteria"/>
</dbReference>
<dbReference type="PANTHER" id="PTHR39087">
    <property type="entry name" value="UPF0104 MEMBRANE PROTEIN MJ1595"/>
    <property type="match status" value="1"/>
</dbReference>
<name>F3ZSQ3_9BACE</name>
<evidence type="ECO:0000256" key="3">
    <source>
        <dbReference type="ARBA" id="ARBA00022692"/>
    </source>
</evidence>
<dbReference type="EMBL" id="CM001167">
    <property type="protein sequence ID" value="EGJ70927.1"/>
    <property type="molecule type" value="Genomic_DNA"/>
</dbReference>
<dbReference type="OrthoDB" id="9812094at2"/>
<feature type="transmembrane region" description="Helical" evidence="6">
    <location>
        <begin position="46"/>
        <end position="65"/>
    </location>
</feature>
<dbReference type="Proteomes" id="UP000018439">
    <property type="component" value="Chromosome"/>
</dbReference>
<keyword evidence="8" id="KW-1185">Reference proteome</keyword>
<evidence type="ECO:0000313" key="8">
    <source>
        <dbReference type="Proteomes" id="UP000018439"/>
    </source>
</evidence>
<feature type="transmembrane region" description="Helical" evidence="6">
    <location>
        <begin position="7"/>
        <end position="26"/>
    </location>
</feature>
<dbReference type="HOGENOM" id="CLU_048072_0_0_10"/>
<dbReference type="PANTHER" id="PTHR39087:SF2">
    <property type="entry name" value="UPF0104 MEMBRANE PROTEIN MJ1595"/>
    <property type="match status" value="1"/>
</dbReference>
<reference evidence="7 8" key="1">
    <citation type="journal article" date="2011" name="Stand. Genomic Sci.">
        <title>Non-contiguous finished genome sequence of Bacteroides coprosuis type strain (PC139).</title>
        <authorList>
            <person name="Land M."/>
            <person name="Held B."/>
            <person name="Gronow S."/>
            <person name="Abt B."/>
            <person name="Lucas S."/>
            <person name="Del Rio T.G."/>
            <person name="Nolan M."/>
            <person name="Tice H."/>
            <person name="Cheng J.F."/>
            <person name="Pitluck S."/>
            <person name="Liolios K."/>
            <person name="Pagani I."/>
            <person name="Ivanova N."/>
            <person name="Mavromatis K."/>
            <person name="Mikhailova N."/>
            <person name="Pati A."/>
            <person name="Tapia R."/>
            <person name="Han C."/>
            <person name="Goodwin L."/>
            <person name="Chen A."/>
            <person name="Palaniappan K."/>
            <person name="Hauser L."/>
            <person name="Brambilla E.M."/>
            <person name="Rohde M."/>
            <person name="Goker M."/>
            <person name="Detter J.C."/>
            <person name="Woyke T."/>
            <person name="Bristow J."/>
            <person name="Eisen J.A."/>
            <person name="Markowitz V."/>
            <person name="Hugenholtz P."/>
            <person name="Kyrpides N.C."/>
            <person name="Klenk H.P."/>
            <person name="Lapidus A."/>
        </authorList>
    </citation>
    <scope>NUCLEOTIDE SEQUENCE</scope>
    <source>
        <strain evidence="7 8">DSM 18011</strain>
    </source>
</reference>
<feature type="transmembrane region" description="Helical" evidence="6">
    <location>
        <begin position="129"/>
        <end position="151"/>
    </location>
</feature>
<dbReference type="InterPro" id="IPR022791">
    <property type="entry name" value="L-PG_synthase/AglD"/>
</dbReference>
<evidence type="ECO:0000256" key="5">
    <source>
        <dbReference type="ARBA" id="ARBA00023136"/>
    </source>
</evidence>
<proteinExistence type="predicted"/>
<dbReference type="STRING" id="679937.Bcop_0710"/>
<keyword evidence="2" id="KW-1003">Cell membrane</keyword>
<feature type="transmembrane region" description="Helical" evidence="6">
    <location>
        <begin position="221"/>
        <end position="241"/>
    </location>
</feature>
<dbReference type="GO" id="GO:0005886">
    <property type="term" value="C:plasma membrane"/>
    <property type="evidence" value="ECO:0007669"/>
    <property type="project" value="UniProtKB-SubCell"/>
</dbReference>